<evidence type="ECO:0000313" key="4">
    <source>
        <dbReference type="Proteomes" id="UP000252387"/>
    </source>
</evidence>
<proteinExistence type="predicted"/>
<sequence length="279" mass="31121">MAMQPLNAAGLDAAPAPDASQSQDSALHRNALAIEQELGKRVALMEQQESKARSESNRLQIDLGRWMDQEASISTKMNEVEADIRSRESVVSDAQAQREKIEGQRQSIEREIEKKRKESITCYIPVAQLYCLFADLGGKLASLDSQLVDATRRWMQVNNEYVLARSRLHRLQQDQKVLASNQVRTKRAIDELGNRLIALQAALGTYRKTSQAHHEALGSFTAQLDEFNALPPSQRPDVIERRLARLRDQLVAEIGQACQLMKSAGPALPESAQHACAKN</sequence>
<name>A0A368KHQ1_9GAMM</name>
<protein>
    <submittedName>
        <fullName evidence="3">Uncharacterized protein</fullName>
    </submittedName>
</protein>
<gene>
    <name evidence="3" type="ORF">DEO45_01795</name>
</gene>
<feature type="compositionally biased region" description="Low complexity" evidence="2">
    <location>
        <begin position="1"/>
        <end position="19"/>
    </location>
</feature>
<dbReference type="Proteomes" id="UP000252387">
    <property type="component" value="Unassembled WGS sequence"/>
</dbReference>
<evidence type="ECO:0000256" key="2">
    <source>
        <dbReference type="SAM" id="MobiDB-lite"/>
    </source>
</evidence>
<evidence type="ECO:0000313" key="3">
    <source>
        <dbReference type="EMBL" id="RCS31432.1"/>
    </source>
</evidence>
<keyword evidence="1" id="KW-0175">Coiled coil</keyword>
<evidence type="ECO:0000256" key="1">
    <source>
        <dbReference type="SAM" id="Coils"/>
    </source>
</evidence>
<dbReference type="AlphaFoldDB" id="A0A368KHQ1"/>
<feature type="coiled-coil region" evidence="1">
    <location>
        <begin position="91"/>
        <end position="118"/>
    </location>
</feature>
<comment type="caution">
    <text evidence="3">The sequence shown here is derived from an EMBL/GenBank/DDBJ whole genome shotgun (WGS) entry which is preliminary data.</text>
</comment>
<organism evidence="3 4">
    <name type="scientific">Rhodanobacter denitrificans</name>
    <dbReference type="NCBI Taxonomy" id="666685"/>
    <lineage>
        <taxon>Bacteria</taxon>
        <taxon>Pseudomonadati</taxon>
        <taxon>Pseudomonadota</taxon>
        <taxon>Gammaproteobacteria</taxon>
        <taxon>Lysobacterales</taxon>
        <taxon>Rhodanobacteraceae</taxon>
        <taxon>Rhodanobacter</taxon>
    </lineage>
</organism>
<accession>A0A368KHQ1</accession>
<feature type="region of interest" description="Disordered" evidence="2">
    <location>
        <begin position="1"/>
        <end position="26"/>
    </location>
</feature>
<reference evidence="3 4" key="1">
    <citation type="submission" date="2018-05" db="EMBL/GenBank/DDBJ databases">
        <title>Draft genome sequence of Rhodanobacter denitrificans Yn1 isolated from gold copper mine.</title>
        <authorList>
            <person name="Yang N."/>
            <person name="Mazhar H.S."/>
            <person name="Rensing C."/>
        </authorList>
    </citation>
    <scope>NUCLEOTIDE SEQUENCE [LARGE SCALE GENOMIC DNA]</scope>
    <source>
        <strain evidence="3 4">Yn1</strain>
    </source>
</reference>
<keyword evidence="4" id="KW-1185">Reference proteome</keyword>
<dbReference type="EMBL" id="QFWQ01000002">
    <property type="protein sequence ID" value="RCS31432.1"/>
    <property type="molecule type" value="Genomic_DNA"/>
</dbReference>